<evidence type="ECO:0000313" key="1">
    <source>
        <dbReference type="EMBL" id="MEX8193511.1"/>
    </source>
</evidence>
<dbReference type="RefSeq" id="WP_369338726.1">
    <property type="nucleotide sequence ID" value="NZ_JBFYGN010000011.1"/>
</dbReference>
<dbReference type="EMBL" id="JBFYGN010000011">
    <property type="protein sequence ID" value="MEX8193511.1"/>
    <property type="molecule type" value="Genomic_DNA"/>
</dbReference>
<reference evidence="1 2" key="1">
    <citation type="journal article" date="2013" name="Int. J. Syst. Evol. Microbiol.">
        <title>Comamonas guangdongensis sp. nov., isolated from subterranean forest sediment, and emended description of the genus Comamonas.</title>
        <authorList>
            <person name="Zhang J."/>
            <person name="Wang Y."/>
            <person name="Zhou S."/>
            <person name="Wu C."/>
            <person name="He J."/>
            <person name="Li F."/>
        </authorList>
    </citation>
    <scope>NUCLEOTIDE SEQUENCE [LARGE SCALE GENOMIC DNA]</scope>
    <source>
        <strain evidence="1 2">CCTCC AB2011133</strain>
    </source>
</reference>
<evidence type="ECO:0000313" key="2">
    <source>
        <dbReference type="Proteomes" id="UP001561046"/>
    </source>
</evidence>
<accession>A0ABV3ZW44</accession>
<comment type="caution">
    <text evidence="1">The sequence shown here is derived from an EMBL/GenBank/DDBJ whole genome shotgun (WGS) entry which is preliminary data.</text>
</comment>
<keyword evidence="2" id="KW-1185">Reference proteome</keyword>
<organism evidence="1 2">
    <name type="scientific">Comamonas guangdongensis</name>
    <dbReference type="NCBI Taxonomy" id="510515"/>
    <lineage>
        <taxon>Bacteria</taxon>
        <taxon>Pseudomonadati</taxon>
        <taxon>Pseudomonadota</taxon>
        <taxon>Betaproteobacteria</taxon>
        <taxon>Burkholderiales</taxon>
        <taxon>Comamonadaceae</taxon>
        <taxon>Comamonas</taxon>
    </lineage>
</organism>
<sequence>MIIITSAREDSAIFVRQIENMLPSGLRLNPTKRQIEEAGDRVNPTKPTDATVHLFNFDYLGYSFRIGEPVREKNKPLGDHHRTVAVDIAENKITRFKTRVSRSFFEFSKSGDWLLLRDRIKFLTKNFSVYNAKAGGKKIAGIFYSYPLASSDAEGIASLDEFLRNAILAKNGRIASLSSPKLTGAQKRQLLSNSFMEGHAKASFVYFSGSRLKQIQACWKN</sequence>
<evidence type="ECO:0008006" key="3">
    <source>
        <dbReference type="Google" id="ProtNLM"/>
    </source>
</evidence>
<name>A0ABV3ZW44_9BURK</name>
<proteinExistence type="predicted"/>
<protein>
    <recommendedName>
        <fullName evidence="3">GIY-YIG nuclease family protein</fullName>
    </recommendedName>
</protein>
<gene>
    <name evidence="1" type="ORF">AB6724_11750</name>
</gene>
<dbReference type="Proteomes" id="UP001561046">
    <property type="component" value="Unassembled WGS sequence"/>
</dbReference>